<keyword evidence="7 8" id="KW-0472">Membrane</keyword>
<evidence type="ECO:0000313" key="9">
    <source>
        <dbReference type="EMBL" id="SDW22661.1"/>
    </source>
</evidence>
<dbReference type="OrthoDB" id="9807082at2"/>
<evidence type="ECO:0000313" key="10">
    <source>
        <dbReference type="Proteomes" id="UP000199441"/>
    </source>
</evidence>
<evidence type="ECO:0000256" key="7">
    <source>
        <dbReference type="ARBA" id="ARBA00023136"/>
    </source>
</evidence>
<evidence type="ECO:0000256" key="2">
    <source>
        <dbReference type="ARBA" id="ARBA00009142"/>
    </source>
</evidence>
<accession>A0A1H2RTA7</accession>
<dbReference type="GO" id="GO:0005886">
    <property type="term" value="C:plasma membrane"/>
    <property type="evidence" value="ECO:0007669"/>
    <property type="project" value="UniProtKB-SubCell"/>
</dbReference>
<dbReference type="STRING" id="670155.SAMN04488001_0604"/>
<feature type="transmembrane region" description="Helical" evidence="8">
    <location>
        <begin position="33"/>
        <end position="63"/>
    </location>
</feature>
<evidence type="ECO:0000256" key="4">
    <source>
        <dbReference type="ARBA" id="ARBA00022475"/>
    </source>
</evidence>
<name>A0A1H2RTA7_9RHOB</name>
<evidence type="ECO:0000256" key="5">
    <source>
        <dbReference type="ARBA" id="ARBA00022692"/>
    </source>
</evidence>
<evidence type="ECO:0000256" key="6">
    <source>
        <dbReference type="ARBA" id="ARBA00022989"/>
    </source>
</evidence>
<keyword evidence="3" id="KW-0813">Transport</keyword>
<comment type="similarity">
    <text evidence="2 8">Belongs to the 4-toluene sulfonate uptake permease (TSUP) (TC 2.A.102) family.</text>
</comment>
<feature type="transmembrane region" description="Helical" evidence="8">
    <location>
        <begin position="138"/>
        <end position="168"/>
    </location>
</feature>
<organism evidence="9 10">
    <name type="scientific">Litoreibacter albidus</name>
    <dbReference type="NCBI Taxonomy" id="670155"/>
    <lineage>
        <taxon>Bacteria</taxon>
        <taxon>Pseudomonadati</taxon>
        <taxon>Pseudomonadota</taxon>
        <taxon>Alphaproteobacteria</taxon>
        <taxon>Rhodobacterales</taxon>
        <taxon>Roseobacteraceae</taxon>
        <taxon>Litoreibacter</taxon>
    </lineage>
</organism>
<dbReference type="PANTHER" id="PTHR30269">
    <property type="entry name" value="TRANSMEMBRANE PROTEIN YFCA"/>
    <property type="match status" value="1"/>
</dbReference>
<feature type="transmembrane region" description="Helical" evidence="8">
    <location>
        <begin position="205"/>
        <end position="223"/>
    </location>
</feature>
<evidence type="ECO:0000256" key="3">
    <source>
        <dbReference type="ARBA" id="ARBA00022448"/>
    </source>
</evidence>
<dbReference type="InterPro" id="IPR052017">
    <property type="entry name" value="TSUP"/>
</dbReference>
<dbReference type="PANTHER" id="PTHR30269:SF0">
    <property type="entry name" value="MEMBRANE TRANSPORTER PROTEIN YFCA-RELATED"/>
    <property type="match status" value="1"/>
</dbReference>
<evidence type="ECO:0000256" key="1">
    <source>
        <dbReference type="ARBA" id="ARBA00004651"/>
    </source>
</evidence>
<dbReference type="EMBL" id="FNOI01000001">
    <property type="protein sequence ID" value="SDW22661.1"/>
    <property type="molecule type" value="Genomic_DNA"/>
</dbReference>
<dbReference type="Pfam" id="PF01925">
    <property type="entry name" value="TauE"/>
    <property type="match status" value="1"/>
</dbReference>
<keyword evidence="4 8" id="KW-1003">Cell membrane</keyword>
<evidence type="ECO:0000256" key="8">
    <source>
        <dbReference type="RuleBase" id="RU363041"/>
    </source>
</evidence>
<dbReference type="RefSeq" id="WP_089944169.1">
    <property type="nucleotide sequence ID" value="NZ_FNOI01000001.1"/>
</dbReference>
<protein>
    <recommendedName>
        <fullName evidence="8">Probable membrane transporter protein</fullName>
    </recommendedName>
</protein>
<keyword evidence="6 8" id="KW-1133">Transmembrane helix</keyword>
<reference evidence="10" key="1">
    <citation type="submission" date="2016-10" db="EMBL/GenBank/DDBJ databases">
        <authorList>
            <person name="Varghese N."/>
            <person name="Submissions S."/>
        </authorList>
    </citation>
    <scope>NUCLEOTIDE SEQUENCE [LARGE SCALE GENOMIC DNA]</scope>
    <source>
        <strain evidence="10">DSM 26922</strain>
    </source>
</reference>
<feature type="transmembrane region" description="Helical" evidence="8">
    <location>
        <begin position="101"/>
        <end position="126"/>
    </location>
</feature>
<proteinExistence type="inferred from homology"/>
<dbReference type="InterPro" id="IPR002781">
    <property type="entry name" value="TM_pro_TauE-like"/>
</dbReference>
<dbReference type="AlphaFoldDB" id="A0A1H2RTA7"/>
<feature type="transmembrane region" description="Helical" evidence="8">
    <location>
        <begin position="75"/>
        <end position="95"/>
    </location>
</feature>
<sequence>MTFFEILLLLSAAFGAGVLNTIAGGGTFLTFPALVFVGIPPVIANATSTFAALPGYLGGALGFRQEVMAFDRKQLLRLIGIGLLGGAFGSCLLLVSSDQAFSALVPFLLLLATLIFLFGAQVRAWAAKRSQSVTPYGFVSMFIVSTYGGYFNGGLGIILLALFSLWGMTNIHQMNGLKTAMSFILSLISVAIFASAGIIEWKAGLLMMVATTAGGYAGAPISRALPMPVVRGIVATVGFVMSGVFFYRVFIAG</sequence>
<gene>
    <name evidence="9" type="ORF">SAMN04488001_0604</name>
</gene>
<keyword evidence="10" id="KW-1185">Reference proteome</keyword>
<keyword evidence="5 8" id="KW-0812">Transmembrane</keyword>
<feature type="transmembrane region" description="Helical" evidence="8">
    <location>
        <begin position="180"/>
        <end position="198"/>
    </location>
</feature>
<dbReference type="Proteomes" id="UP000199441">
    <property type="component" value="Unassembled WGS sequence"/>
</dbReference>
<feature type="transmembrane region" description="Helical" evidence="8">
    <location>
        <begin position="229"/>
        <end position="250"/>
    </location>
</feature>
<comment type="subcellular location">
    <subcellularLocation>
        <location evidence="1 8">Cell membrane</location>
        <topology evidence="1 8">Multi-pass membrane protein</topology>
    </subcellularLocation>
</comment>